<dbReference type="InterPro" id="IPR010730">
    <property type="entry name" value="HET"/>
</dbReference>
<dbReference type="Proteomes" id="UP001232148">
    <property type="component" value="Unassembled WGS sequence"/>
</dbReference>
<comment type="caution">
    <text evidence="2">The sequence shown here is derived from an EMBL/GenBank/DDBJ whole genome shotgun (WGS) entry which is preliminary data.</text>
</comment>
<keyword evidence="3" id="KW-1185">Reference proteome</keyword>
<evidence type="ECO:0000313" key="2">
    <source>
        <dbReference type="EMBL" id="KAK2022003.1"/>
    </source>
</evidence>
<evidence type="ECO:0000313" key="3">
    <source>
        <dbReference type="Proteomes" id="UP001232148"/>
    </source>
</evidence>
<sequence length="617" mass="70075">MESFEYEPLDLGSRSFRLLMLHPGVSGEVECDLFQATLEPGSTIPYEALSYAWGSNDLSESITVNRKTLPVTKSLFHALNHLRHDQVRILWVDAVCIDQGNTAERGHQVGQMGDIYREAEQVLIWLGPSSYETKILMGFLKKLHRATSGDKDQKALDRVQEDWLAAEQDASNDRAALCRLQRDGMVSLFEEPWFTRIWVVQEVSNARAASVCCGRWSVPAHLLATAATLVGVDPSPQRKAILDLMPKSSARRPDKKESLHALLLRYRGSRATDPRDMVYALLGIASDIPEDDTMGLLRPDYSKSETEVVRDLERFLFFGSNLQHQLGQFNNMRALLTAVPELTDMTFRKAIADGRIGRVRRLLKRGQRFEVTPDILLGLVPERMRLALRDLSRLQSRKLTLSRRGIGSVLDRCDAESAKCTLGLIGGRLRVKERRHSRTRAFKLVLRSHHRARVTQEEFAEMAAFCDVSLMRDFINRQQQVFFITARVVLMLSLNERHGSQILDTLLWKRDGRVRVTEDGLLKILEYNDTFNARRLGRFGMLRATVTRVGTNCLDPSWASTIDFTARPSRFRRQVEEVGERLRESWDGIVKAEVVCAENAGTVWEPNSQIPEIEASS</sequence>
<evidence type="ECO:0000259" key="1">
    <source>
        <dbReference type="Pfam" id="PF06985"/>
    </source>
</evidence>
<name>A0AAD9LXQ7_9PEZI</name>
<dbReference type="Pfam" id="PF06985">
    <property type="entry name" value="HET"/>
    <property type="match status" value="1"/>
</dbReference>
<proteinExistence type="predicted"/>
<organism evidence="2 3">
    <name type="scientific">Colletotrichum zoysiae</name>
    <dbReference type="NCBI Taxonomy" id="1216348"/>
    <lineage>
        <taxon>Eukaryota</taxon>
        <taxon>Fungi</taxon>
        <taxon>Dikarya</taxon>
        <taxon>Ascomycota</taxon>
        <taxon>Pezizomycotina</taxon>
        <taxon>Sordariomycetes</taxon>
        <taxon>Hypocreomycetidae</taxon>
        <taxon>Glomerellales</taxon>
        <taxon>Glomerellaceae</taxon>
        <taxon>Colletotrichum</taxon>
        <taxon>Colletotrichum graminicola species complex</taxon>
    </lineage>
</organism>
<feature type="domain" description="Heterokaryon incompatibility" evidence="1">
    <location>
        <begin position="46"/>
        <end position="202"/>
    </location>
</feature>
<reference evidence="2" key="1">
    <citation type="submission" date="2021-06" db="EMBL/GenBank/DDBJ databases">
        <title>Comparative genomics, transcriptomics and evolutionary studies reveal genomic signatures of adaptation to plant cell wall in hemibiotrophic fungi.</title>
        <authorList>
            <consortium name="DOE Joint Genome Institute"/>
            <person name="Baroncelli R."/>
            <person name="Diaz J.F."/>
            <person name="Benocci T."/>
            <person name="Peng M."/>
            <person name="Battaglia E."/>
            <person name="Haridas S."/>
            <person name="Andreopoulos W."/>
            <person name="Labutti K."/>
            <person name="Pangilinan J."/>
            <person name="Floch G.L."/>
            <person name="Makela M.R."/>
            <person name="Henrissat B."/>
            <person name="Grigoriev I.V."/>
            <person name="Crouch J.A."/>
            <person name="De Vries R.P."/>
            <person name="Sukno S.A."/>
            <person name="Thon M.R."/>
        </authorList>
    </citation>
    <scope>NUCLEOTIDE SEQUENCE</scope>
    <source>
        <strain evidence="2">MAFF235873</strain>
    </source>
</reference>
<dbReference type="PANTHER" id="PTHR24148:SF73">
    <property type="entry name" value="HET DOMAIN PROTEIN (AFU_ORTHOLOGUE AFUA_8G01020)"/>
    <property type="match status" value="1"/>
</dbReference>
<dbReference type="EMBL" id="MU843066">
    <property type="protein sequence ID" value="KAK2022003.1"/>
    <property type="molecule type" value="Genomic_DNA"/>
</dbReference>
<gene>
    <name evidence="2" type="ORF">LX32DRAFT_645894</name>
</gene>
<accession>A0AAD9LXQ7</accession>
<dbReference type="InterPro" id="IPR052895">
    <property type="entry name" value="HetReg/Transcr_Mod"/>
</dbReference>
<dbReference type="PANTHER" id="PTHR24148">
    <property type="entry name" value="ANKYRIN REPEAT DOMAIN-CONTAINING PROTEIN 39 HOMOLOG-RELATED"/>
    <property type="match status" value="1"/>
</dbReference>
<dbReference type="AlphaFoldDB" id="A0AAD9LXQ7"/>
<protein>
    <submittedName>
        <fullName evidence="2">HET domain-containing protein</fullName>
    </submittedName>
</protein>